<feature type="non-terminal residue" evidence="1">
    <location>
        <position position="1"/>
    </location>
</feature>
<name>A0A3D2SJK8_9GAMM</name>
<evidence type="ECO:0000313" key="2">
    <source>
        <dbReference type="Proteomes" id="UP000263596"/>
    </source>
</evidence>
<evidence type="ECO:0000313" key="1">
    <source>
        <dbReference type="EMBL" id="HCK29611.1"/>
    </source>
</evidence>
<proteinExistence type="predicted"/>
<dbReference type="EMBL" id="DPVE01000097">
    <property type="protein sequence ID" value="HCK29611.1"/>
    <property type="molecule type" value="Genomic_DNA"/>
</dbReference>
<protein>
    <submittedName>
        <fullName evidence="1">Rhodanese-like domain-containing protein</fullName>
    </submittedName>
</protein>
<comment type="caution">
    <text evidence="1">The sequence shown here is derived from an EMBL/GenBank/DDBJ whole genome shotgun (WGS) entry which is preliminary data.</text>
</comment>
<gene>
    <name evidence="1" type="ORF">DHW29_05080</name>
</gene>
<reference evidence="1 2" key="1">
    <citation type="journal article" date="2018" name="Nat. Biotechnol.">
        <title>A standardized bacterial taxonomy based on genome phylogeny substantially revises the tree of life.</title>
        <authorList>
            <person name="Parks D.H."/>
            <person name="Chuvochina M."/>
            <person name="Waite D.W."/>
            <person name="Rinke C."/>
            <person name="Skarshewski A."/>
            <person name="Chaumeil P.A."/>
            <person name="Hugenholtz P."/>
        </authorList>
    </citation>
    <scope>NUCLEOTIDE SEQUENCE [LARGE SCALE GENOMIC DNA]</scope>
    <source>
        <strain evidence="1">UBA9669</strain>
    </source>
</reference>
<dbReference type="Proteomes" id="UP000263596">
    <property type="component" value="Unassembled WGS sequence"/>
</dbReference>
<sequence length="64" mass="7218">HGVEEGQNIKCHACGWPLTPEESALPSYEHGVSCVYCIDKTSEKQKEGFRMRQSQIAAAKRKRL</sequence>
<accession>A0A3D2SJK8</accession>
<dbReference type="AlphaFoldDB" id="A0A3D2SJK8"/>
<organism evidence="1 2">
    <name type="scientific">Acinetobacter ursingii</name>
    <dbReference type="NCBI Taxonomy" id="108980"/>
    <lineage>
        <taxon>Bacteria</taxon>
        <taxon>Pseudomonadati</taxon>
        <taxon>Pseudomonadota</taxon>
        <taxon>Gammaproteobacteria</taxon>
        <taxon>Moraxellales</taxon>
        <taxon>Moraxellaceae</taxon>
        <taxon>Acinetobacter</taxon>
    </lineage>
</organism>